<evidence type="ECO:0000256" key="10">
    <source>
        <dbReference type="ARBA" id="ARBA00022645"/>
    </source>
</evidence>
<evidence type="ECO:0000256" key="23">
    <source>
        <dbReference type="ARBA" id="ARBA00023316"/>
    </source>
</evidence>
<dbReference type="FunFam" id="1.10.3810.10:FF:000003">
    <property type="entry name" value="Penicillin-binding protein 1a"/>
    <property type="match status" value="1"/>
</dbReference>
<evidence type="ECO:0000256" key="11">
    <source>
        <dbReference type="ARBA" id="ARBA00022670"/>
    </source>
</evidence>
<dbReference type="EMBL" id="LSZO01000162">
    <property type="protein sequence ID" value="KXU37555.1"/>
    <property type="molecule type" value="Genomic_DNA"/>
</dbReference>
<dbReference type="InterPro" id="IPR001460">
    <property type="entry name" value="PCN-bd_Tpept"/>
</dbReference>
<keyword evidence="16" id="KW-0133">Cell shape</keyword>
<comment type="caution">
    <text evidence="32">The sequence shown here is derived from an EMBL/GenBank/DDBJ whole genome shotgun (WGS) entry which is preliminary data.</text>
</comment>
<dbReference type="NCBIfam" id="TIGR02074">
    <property type="entry name" value="PBP_1a_fam"/>
    <property type="match status" value="1"/>
</dbReference>
<dbReference type="UniPathway" id="UPA00219"/>
<keyword evidence="22" id="KW-0511">Multifunctional enzyme</keyword>
<dbReference type="PANTHER" id="PTHR32282">
    <property type="entry name" value="BINDING PROTEIN TRANSPEPTIDASE, PUTATIVE-RELATED"/>
    <property type="match status" value="1"/>
</dbReference>
<evidence type="ECO:0000256" key="16">
    <source>
        <dbReference type="ARBA" id="ARBA00022960"/>
    </source>
</evidence>
<evidence type="ECO:0000256" key="3">
    <source>
        <dbReference type="ARBA" id="ARBA00004752"/>
    </source>
</evidence>
<evidence type="ECO:0000256" key="18">
    <source>
        <dbReference type="ARBA" id="ARBA00022984"/>
    </source>
</evidence>
<keyword evidence="15" id="KW-0378">Hydrolase</keyword>
<keyword evidence="33" id="KW-1185">Reference proteome</keyword>
<feature type="domain" description="Penicillin-binding protein OB-like" evidence="31">
    <location>
        <begin position="319"/>
        <end position="422"/>
    </location>
</feature>
<comment type="similarity">
    <text evidence="5">In the N-terminal section; belongs to the glycosyltransferase 51 family.</text>
</comment>
<evidence type="ECO:0000256" key="2">
    <source>
        <dbReference type="ARBA" id="ARBA00004249"/>
    </source>
</evidence>
<comment type="subcellular location">
    <subcellularLocation>
        <location evidence="2">Cell inner membrane</location>
        <topology evidence="2">Single-pass type II membrane protein</topology>
    </subcellularLocation>
</comment>
<evidence type="ECO:0000256" key="24">
    <source>
        <dbReference type="ARBA" id="ARBA00034000"/>
    </source>
</evidence>
<evidence type="ECO:0000259" key="30">
    <source>
        <dbReference type="Pfam" id="PF00912"/>
    </source>
</evidence>
<evidence type="ECO:0000256" key="14">
    <source>
        <dbReference type="ARBA" id="ARBA00022692"/>
    </source>
</evidence>
<dbReference type="GO" id="GO:0009002">
    <property type="term" value="F:serine-type D-Ala-D-Ala carboxypeptidase activity"/>
    <property type="evidence" value="ECO:0007669"/>
    <property type="project" value="UniProtKB-EC"/>
</dbReference>
<feature type="domain" description="Glycosyl transferase family 51" evidence="30">
    <location>
        <begin position="58"/>
        <end position="230"/>
    </location>
</feature>
<evidence type="ECO:0000256" key="5">
    <source>
        <dbReference type="ARBA" id="ARBA00007739"/>
    </source>
</evidence>
<evidence type="ECO:0000256" key="27">
    <source>
        <dbReference type="ARBA" id="ARBA00060592"/>
    </source>
</evidence>
<dbReference type="InterPro" id="IPR012338">
    <property type="entry name" value="Beta-lactam/transpept-like"/>
</dbReference>
<dbReference type="Pfam" id="PF00912">
    <property type="entry name" value="Transgly"/>
    <property type="match status" value="1"/>
</dbReference>
<evidence type="ECO:0000256" key="15">
    <source>
        <dbReference type="ARBA" id="ARBA00022801"/>
    </source>
</evidence>
<dbReference type="PANTHER" id="PTHR32282:SF27">
    <property type="entry name" value="PENICILLIN-BINDING PROTEIN 1A"/>
    <property type="match status" value="1"/>
</dbReference>
<dbReference type="GO" id="GO:0006508">
    <property type="term" value="P:proteolysis"/>
    <property type="evidence" value="ECO:0007669"/>
    <property type="project" value="UniProtKB-KW"/>
</dbReference>
<evidence type="ECO:0000256" key="17">
    <source>
        <dbReference type="ARBA" id="ARBA00022968"/>
    </source>
</evidence>
<organism evidence="32 33">
    <name type="scientific">Ventosimonas gracilis</name>
    <dbReference type="NCBI Taxonomy" id="1680762"/>
    <lineage>
        <taxon>Bacteria</taxon>
        <taxon>Pseudomonadati</taxon>
        <taxon>Pseudomonadota</taxon>
        <taxon>Gammaproteobacteria</taxon>
        <taxon>Pseudomonadales</taxon>
        <taxon>Ventosimonadaceae</taxon>
        <taxon>Ventosimonas</taxon>
    </lineage>
</organism>
<evidence type="ECO:0000256" key="13">
    <source>
        <dbReference type="ARBA" id="ARBA00022679"/>
    </source>
</evidence>
<keyword evidence="12" id="KW-0328">Glycosyltransferase</keyword>
<evidence type="ECO:0000256" key="25">
    <source>
        <dbReference type="ARBA" id="ARBA00044770"/>
    </source>
</evidence>
<dbReference type="InterPro" id="IPR036950">
    <property type="entry name" value="PBP_transglycosylase"/>
</dbReference>
<sequence>MTRLLKLFCWLFFTACCALLLALSGTFLYVAPTLPSTQHLRNTRLQIPLRVYSEDLRLIAEFGEMRRAPIAFADIPPDFIAALLAAEDDNFTQHHGVDVSGLLRALVELARTGHFRSGGSTITMQVAKNYFLTPERSLKRKITEILLALQIERELSKDEILQLYVNKIFLGQRTYGIEAAAQTYYGKSIKDLSLAQLATLAGLPKGPSKCNPIVAAKCSLERRNWILGRMYRLGKIDESRWQAAVAEVDAASLHVPKPELDAPWIAEMVRAEMVSRYGEEAYTEGFRVFTTVSSPLQQAARQAVRDGLLEYDQRHGFSGAEQRLGVQAVADWQSVLAQQKAFAGLLPAIVSEVKPDGIEVLLRSGKREAVPWSTMQWARPFLSANSQGQVPKSPAEVVQVGDLIRVQRLTDGHLRFSQLPKVQGALISLAPETGAIRALVGGFSFAQSSFNRVVQAKRQPGSSLKPFIYSAALDKGFTAASLLNDSPMVFTNRSVLSDNMLNNDEQETRSWRPKNYGDTFLGFISLREALYRSRNLASIRLLQDIGIRYAVEYLSAFGFSPKDLPDDLSLALGNASLTPMEVVRGWATFANGGYRIEPYLIERIEDREGKVLFIEQPKTAVQPGNAQSNLAAERIIDPRTAYIMTDLLQDVIKRGGARRALSLGRTDLAGKTGTSNESRDAWFSGYNADNVTTVWTGFDQPQSLGRREIGGTVALPIWMRFMEVALKDKPEHRLAKPEGLLSLRVNPQSGRAARPDTPDAYVELFKNENPPEAPLTEGGAAGGSVSPMDLF</sequence>
<keyword evidence="23" id="KW-0961">Cell wall biogenesis/degradation</keyword>
<protein>
    <recommendedName>
        <fullName evidence="7">Penicillin-binding protein 1A</fullName>
        <ecNumber evidence="25">2.4.99.28</ecNumber>
        <ecNumber evidence="6">3.4.16.4</ecNumber>
    </recommendedName>
</protein>
<dbReference type="GO" id="GO:0008955">
    <property type="term" value="F:peptidoglycan glycosyltransferase activity"/>
    <property type="evidence" value="ECO:0007669"/>
    <property type="project" value="UniProtKB-EC"/>
</dbReference>
<evidence type="ECO:0000259" key="29">
    <source>
        <dbReference type="Pfam" id="PF00905"/>
    </source>
</evidence>
<evidence type="ECO:0000259" key="31">
    <source>
        <dbReference type="Pfam" id="PF17092"/>
    </source>
</evidence>
<keyword evidence="11" id="KW-0645">Protease</keyword>
<keyword evidence="19" id="KW-1133">Transmembrane helix</keyword>
<evidence type="ECO:0000256" key="26">
    <source>
        <dbReference type="ARBA" id="ARBA00049902"/>
    </source>
</evidence>
<comment type="pathway">
    <text evidence="27">Glycan biosynthesis.</text>
</comment>
<keyword evidence="14" id="KW-0812">Transmembrane</keyword>
<dbReference type="SUPFAM" id="SSF53955">
    <property type="entry name" value="Lysozyme-like"/>
    <property type="match status" value="1"/>
</dbReference>
<dbReference type="InterPro" id="IPR050396">
    <property type="entry name" value="Glycosyltr_51/Transpeptidase"/>
</dbReference>
<dbReference type="Gene3D" id="3.40.710.10">
    <property type="entry name" value="DD-peptidase/beta-lactamase superfamily"/>
    <property type="match status" value="2"/>
</dbReference>
<name>A0A139SSJ5_9GAMM</name>
<keyword evidence="13" id="KW-0808">Transferase</keyword>
<keyword evidence="18" id="KW-0573">Peptidoglycan synthesis</keyword>
<evidence type="ECO:0000313" key="33">
    <source>
        <dbReference type="Proteomes" id="UP000072660"/>
    </source>
</evidence>
<evidence type="ECO:0000256" key="1">
    <source>
        <dbReference type="ARBA" id="ARBA00002624"/>
    </source>
</evidence>
<comment type="catalytic activity">
    <reaction evidence="26">
        <text>[GlcNAc-(1-&gt;4)-Mur2Ac(oyl-L-Ala-gamma-D-Glu-L-Lys-D-Ala-D-Ala)](n)-di-trans,octa-cis-undecaprenyl diphosphate + beta-D-GlcNAc-(1-&gt;4)-Mur2Ac(oyl-L-Ala-gamma-D-Glu-L-Lys-D-Ala-D-Ala)-di-trans,octa-cis-undecaprenyl diphosphate = [GlcNAc-(1-&gt;4)-Mur2Ac(oyl-L-Ala-gamma-D-Glu-L-Lys-D-Ala-D-Ala)](n+1)-di-trans,octa-cis-undecaprenyl diphosphate + di-trans,octa-cis-undecaprenyl diphosphate + H(+)</text>
        <dbReference type="Rhea" id="RHEA:23708"/>
        <dbReference type="Rhea" id="RHEA-COMP:9602"/>
        <dbReference type="Rhea" id="RHEA-COMP:9603"/>
        <dbReference type="ChEBI" id="CHEBI:15378"/>
        <dbReference type="ChEBI" id="CHEBI:58405"/>
        <dbReference type="ChEBI" id="CHEBI:60033"/>
        <dbReference type="ChEBI" id="CHEBI:78435"/>
        <dbReference type="EC" id="2.4.99.28"/>
    </reaction>
</comment>
<comment type="similarity">
    <text evidence="4">In the C-terminal section; belongs to the transpeptidase family.</text>
</comment>
<evidence type="ECO:0000256" key="6">
    <source>
        <dbReference type="ARBA" id="ARBA00012448"/>
    </source>
</evidence>
<evidence type="ECO:0000256" key="9">
    <source>
        <dbReference type="ARBA" id="ARBA00022519"/>
    </source>
</evidence>
<proteinExistence type="inferred from homology"/>
<dbReference type="InterPro" id="IPR023346">
    <property type="entry name" value="Lysozyme-like_dom_sf"/>
</dbReference>
<feature type="domain" description="Penicillin-binding protein transpeptidase" evidence="29">
    <location>
        <begin position="428"/>
        <end position="719"/>
    </location>
</feature>
<dbReference type="InterPro" id="IPR001264">
    <property type="entry name" value="Glyco_trans_51"/>
</dbReference>
<evidence type="ECO:0000256" key="21">
    <source>
        <dbReference type="ARBA" id="ARBA00023251"/>
    </source>
</evidence>
<evidence type="ECO:0000256" key="12">
    <source>
        <dbReference type="ARBA" id="ARBA00022676"/>
    </source>
</evidence>
<dbReference type="GO" id="GO:0005886">
    <property type="term" value="C:plasma membrane"/>
    <property type="evidence" value="ECO:0007669"/>
    <property type="project" value="UniProtKB-SubCell"/>
</dbReference>
<dbReference type="EC" id="2.4.99.28" evidence="25"/>
<dbReference type="GO" id="GO:0046677">
    <property type="term" value="P:response to antibiotic"/>
    <property type="evidence" value="ECO:0007669"/>
    <property type="project" value="UniProtKB-KW"/>
</dbReference>
<keyword evidence="10" id="KW-0121">Carboxypeptidase</keyword>
<evidence type="ECO:0000256" key="28">
    <source>
        <dbReference type="SAM" id="MobiDB-lite"/>
    </source>
</evidence>
<dbReference type="EC" id="3.4.16.4" evidence="6"/>
<keyword evidence="21" id="KW-0046">Antibiotic resistance</keyword>
<reference evidence="32 33" key="1">
    <citation type="submission" date="2016-02" db="EMBL/GenBank/DDBJ databases">
        <authorList>
            <person name="Wen L."/>
            <person name="He K."/>
            <person name="Yang H."/>
        </authorList>
    </citation>
    <scope>NUCLEOTIDE SEQUENCE [LARGE SCALE GENOMIC DNA]</scope>
    <source>
        <strain evidence="32 33">CV58</strain>
    </source>
</reference>
<dbReference type="Gene3D" id="1.10.3810.10">
    <property type="entry name" value="Biosynthetic peptidoglycan transglycosylase-like"/>
    <property type="match status" value="1"/>
</dbReference>
<evidence type="ECO:0000256" key="8">
    <source>
        <dbReference type="ARBA" id="ARBA00022475"/>
    </source>
</evidence>
<keyword evidence="9" id="KW-0997">Cell inner membrane</keyword>
<keyword evidence="8" id="KW-1003">Cell membrane</keyword>
<dbReference type="GO" id="GO:0009252">
    <property type="term" value="P:peptidoglycan biosynthetic process"/>
    <property type="evidence" value="ECO:0007669"/>
    <property type="project" value="UniProtKB-UniPathway"/>
</dbReference>
<gene>
    <name evidence="32" type="ORF">AXE65_02900</name>
</gene>
<dbReference type="RefSeq" id="WP_068390522.1">
    <property type="nucleotide sequence ID" value="NZ_LSZO01000162.1"/>
</dbReference>
<keyword evidence="17" id="KW-0735">Signal-anchor</keyword>
<evidence type="ECO:0000256" key="19">
    <source>
        <dbReference type="ARBA" id="ARBA00022989"/>
    </source>
</evidence>
<comment type="catalytic activity">
    <reaction evidence="24">
        <text>Preferential cleavage: (Ac)2-L-Lys-D-Ala-|-D-Ala. Also transpeptidation of peptidyl-alanyl moieties that are N-acyl substituents of D-alanine.</text>
        <dbReference type="EC" id="3.4.16.4"/>
    </reaction>
</comment>
<evidence type="ECO:0000256" key="7">
    <source>
        <dbReference type="ARBA" id="ARBA00018638"/>
    </source>
</evidence>
<accession>A0A139SSJ5</accession>
<dbReference type="Pfam" id="PF17092">
    <property type="entry name" value="PCB_OB"/>
    <property type="match status" value="1"/>
</dbReference>
<feature type="region of interest" description="Disordered" evidence="28">
    <location>
        <begin position="768"/>
        <end position="791"/>
    </location>
</feature>
<dbReference type="GO" id="GO:0008658">
    <property type="term" value="F:penicillin binding"/>
    <property type="evidence" value="ECO:0007669"/>
    <property type="project" value="InterPro"/>
</dbReference>
<dbReference type="Pfam" id="PF00905">
    <property type="entry name" value="Transpeptidase"/>
    <property type="match status" value="1"/>
</dbReference>
<dbReference type="GO" id="GO:0008360">
    <property type="term" value="P:regulation of cell shape"/>
    <property type="evidence" value="ECO:0007669"/>
    <property type="project" value="UniProtKB-KW"/>
</dbReference>
<dbReference type="GO" id="GO:0030288">
    <property type="term" value="C:outer membrane-bounded periplasmic space"/>
    <property type="evidence" value="ECO:0007669"/>
    <property type="project" value="TreeGrafter"/>
</dbReference>
<dbReference type="InterPro" id="IPR031376">
    <property type="entry name" value="PCB_OB"/>
</dbReference>
<evidence type="ECO:0000313" key="32">
    <source>
        <dbReference type="EMBL" id="KXU37555.1"/>
    </source>
</evidence>
<evidence type="ECO:0000256" key="20">
    <source>
        <dbReference type="ARBA" id="ARBA00023136"/>
    </source>
</evidence>
<dbReference type="GO" id="GO:0071555">
    <property type="term" value="P:cell wall organization"/>
    <property type="evidence" value="ECO:0007669"/>
    <property type="project" value="UniProtKB-KW"/>
</dbReference>
<dbReference type="SUPFAM" id="SSF56601">
    <property type="entry name" value="beta-lactamase/transpeptidase-like"/>
    <property type="match status" value="1"/>
</dbReference>
<dbReference type="Proteomes" id="UP000072660">
    <property type="component" value="Unassembled WGS sequence"/>
</dbReference>
<dbReference type="AlphaFoldDB" id="A0A139SSJ5"/>
<keyword evidence="20" id="KW-0472">Membrane</keyword>
<comment type="function">
    <text evidence="1">Cell wall formation. Synthesis of cross-linked peptidoglycan from the lipid intermediates. The enzyme has a penicillin-insensitive transglycosylase N-terminal domain (formation of linear glycan strands) and a penicillin-sensitive transpeptidase C-terminal domain (cross-linking of the peptide subunits).</text>
</comment>
<comment type="pathway">
    <text evidence="3">Cell wall biogenesis; peptidoglycan biosynthesis.</text>
</comment>
<evidence type="ECO:0000256" key="22">
    <source>
        <dbReference type="ARBA" id="ARBA00023268"/>
    </source>
</evidence>
<evidence type="ECO:0000256" key="4">
    <source>
        <dbReference type="ARBA" id="ARBA00007090"/>
    </source>
</evidence>
<dbReference type="OrthoDB" id="9766909at2"/>